<organism evidence="2">
    <name type="scientific">uncultured Desulfovibrio sp</name>
    <dbReference type="NCBI Taxonomy" id="167968"/>
    <lineage>
        <taxon>Bacteria</taxon>
        <taxon>Pseudomonadati</taxon>
        <taxon>Thermodesulfobacteriota</taxon>
        <taxon>Desulfovibrionia</taxon>
        <taxon>Desulfovibrionales</taxon>
        <taxon>Desulfovibrionaceae</taxon>
        <taxon>Desulfovibrio</taxon>
        <taxon>environmental samples</taxon>
    </lineage>
</organism>
<name>A0A212IX45_9BACT</name>
<protein>
    <recommendedName>
        <fullName evidence="1">Bro-N domain-containing protein</fullName>
    </recommendedName>
</protein>
<dbReference type="SMART" id="SM01040">
    <property type="entry name" value="Bro-N"/>
    <property type="match status" value="1"/>
</dbReference>
<dbReference type="EMBL" id="FLUP01000001">
    <property type="protein sequence ID" value="SBV91475.1"/>
    <property type="molecule type" value="Genomic_DNA"/>
</dbReference>
<dbReference type="PANTHER" id="PTHR36180:SF2">
    <property type="entry name" value="BRO FAMILY PROTEIN"/>
    <property type="match status" value="1"/>
</dbReference>
<reference evidence="2" key="1">
    <citation type="submission" date="2016-04" db="EMBL/GenBank/DDBJ databases">
        <authorList>
            <person name="Evans L.H."/>
            <person name="Alamgir A."/>
            <person name="Owens N."/>
            <person name="Weber N.D."/>
            <person name="Virtaneva K."/>
            <person name="Barbian K."/>
            <person name="Babar A."/>
            <person name="Rosenke K."/>
        </authorList>
    </citation>
    <scope>NUCLEOTIDE SEQUENCE</scope>
    <source>
        <strain evidence="2">92-2</strain>
    </source>
</reference>
<evidence type="ECO:0000313" key="2">
    <source>
        <dbReference type="EMBL" id="SBV91475.1"/>
    </source>
</evidence>
<feature type="domain" description="Bro-N" evidence="1">
    <location>
        <begin position="1"/>
        <end position="107"/>
    </location>
</feature>
<dbReference type="PROSITE" id="PS51750">
    <property type="entry name" value="BRO_N"/>
    <property type="match status" value="1"/>
</dbReference>
<dbReference type="InterPro" id="IPR003497">
    <property type="entry name" value="BRO_N_domain"/>
</dbReference>
<dbReference type="AlphaFoldDB" id="A0A212IX45"/>
<gene>
    <name evidence="2" type="ORF">KM92DES2_10138</name>
</gene>
<evidence type="ECO:0000259" key="1">
    <source>
        <dbReference type="PROSITE" id="PS51750"/>
    </source>
</evidence>
<dbReference type="PANTHER" id="PTHR36180">
    <property type="entry name" value="DNA-BINDING PROTEIN-RELATED-RELATED"/>
    <property type="match status" value="1"/>
</dbReference>
<sequence length="256" mass="28691">MSTNCIPFAFDSALVRVVMDDRGEPWFVAKDVALALGYQWAGIRNVQHVPPEWRLVESVSTSFGAKDTWFLSEQGLYFFLGRSDKPGALPFQKWLAGEVLPTIRKTGSYTLHEQARPALPLKSAEPALPDVPEMLNLRPAMRQRLWRDALQTARLDDGDSAVALKWFRILCRMVAATPAPPLPARDKVAQFVAECCQRADGCRISAAEMYAAFVRWHKGKSGDTPSKRAFGTVMQDFARSLRSNGSYYEGLHLKTR</sequence>
<proteinExistence type="predicted"/>
<dbReference type="Pfam" id="PF02498">
    <property type="entry name" value="Bro-N"/>
    <property type="match status" value="1"/>
</dbReference>
<dbReference type="RefSeq" id="WP_296934876.1">
    <property type="nucleotide sequence ID" value="NZ_LT598928.1"/>
</dbReference>
<accession>A0A212IX45</accession>